<dbReference type="EMBL" id="CP060016">
    <property type="protein sequence ID" value="UNB98232.1"/>
    <property type="molecule type" value="Genomic_DNA"/>
</dbReference>
<dbReference type="Proteomes" id="UP001162885">
    <property type="component" value="Chromosome"/>
</dbReference>
<evidence type="ECO:0008006" key="5">
    <source>
        <dbReference type="Google" id="ProtNLM"/>
    </source>
</evidence>
<sequence length="70" mass="8068">MRIEVTMAGAAQPERRDMEFVFERIAEVIDRQRRCALIEHAMVERIWHWPAEAITDCAGPESFGDSRHAA</sequence>
<proteinExistence type="predicted"/>
<dbReference type="AlphaFoldDB" id="A0AAX2ZS12"/>
<gene>
    <name evidence="2" type="ORF">H5U98_22125</name>
    <name evidence="1" type="ORF">MBOE_56560</name>
</gene>
<dbReference type="Proteomes" id="UP000466683">
    <property type="component" value="Chromosome"/>
</dbReference>
<accession>A0AAX2ZS12</accession>
<evidence type="ECO:0000313" key="2">
    <source>
        <dbReference type="EMBL" id="UNB98232.1"/>
    </source>
</evidence>
<reference evidence="1" key="2">
    <citation type="submission" date="2020-02" db="EMBL/GenBank/DDBJ databases">
        <authorList>
            <person name="Matsumoto Y."/>
            <person name="Motooka D."/>
            <person name="Nakamura S."/>
        </authorList>
    </citation>
    <scope>NUCLEOTIDE SEQUENCE</scope>
    <source>
        <strain evidence="1">JCM 15653</strain>
    </source>
</reference>
<evidence type="ECO:0000313" key="4">
    <source>
        <dbReference type="Proteomes" id="UP001162885"/>
    </source>
</evidence>
<reference evidence="1 3" key="1">
    <citation type="journal article" date="2019" name="Emerg. Microbes Infect.">
        <title>Comprehensive subspecies identification of 175 nontuberculous mycobacteria species based on 7547 genomic profiles.</title>
        <authorList>
            <person name="Matsumoto Y."/>
            <person name="Kinjo T."/>
            <person name="Motooka D."/>
            <person name="Nabeya D."/>
            <person name="Jung N."/>
            <person name="Uechi K."/>
            <person name="Horii T."/>
            <person name="Iida T."/>
            <person name="Fujita J."/>
            <person name="Nakamura S."/>
        </authorList>
    </citation>
    <scope>NUCLEOTIDE SEQUENCE [LARGE SCALE GENOMIC DNA]</scope>
    <source>
        <strain evidence="1 3">JCM 15653</strain>
    </source>
</reference>
<protein>
    <recommendedName>
        <fullName evidence="5">4-oxalocrotonate tautomerase</fullName>
    </recommendedName>
</protein>
<keyword evidence="3" id="KW-1185">Reference proteome</keyword>
<name>A0AAX2ZS12_9MYCO</name>
<evidence type="ECO:0000313" key="1">
    <source>
        <dbReference type="EMBL" id="BBX94007.1"/>
    </source>
</evidence>
<organism evidence="2 4">
    <name type="scientific">Mycolicibacterium boenickei</name>
    <dbReference type="NCBI Taxonomy" id="146017"/>
    <lineage>
        <taxon>Bacteria</taxon>
        <taxon>Bacillati</taxon>
        <taxon>Actinomycetota</taxon>
        <taxon>Actinomycetes</taxon>
        <taxon>Mycobacteriales</taxon>
        <taxon>Mycobacteriaceae</taxon>
        <taxon>Mycolicibacterium</taxon>
    </lineage>
</organism>
<evidence type="ECO:0000313" key="3">
    <source>
        <dbReference type="Proteomes" id="UP000466683"/>
    </source>
</evidence>
<reference evidence="2 4" key="3">
    <citation type="journal article" date="2022" name="BMC Genomics">
        <title>Comparative genome analysis of mycobacteria focusing on tRNA and non-coding RNA.</title>
        <authorList>
            <person name="Behra P.R.K."/>
            <person name="Pettersson B.M.F."/>
            <person name="Ramesh M."/>
            <person name="Das S."/>
            <person name="Dasgupta S."/>
            <person name="Kirsebom L.A."/>
        </authorList>
    </citation>
    <scope>NUCLEOTIDE SEQUENCE [LARGE SCALE GENOMIC DNA]</scope>
    <source>
        <strain evidence="2 4">DSM 44677</strain>
    </source>
</reference>
<dbReference type="RefSeq" id="WP_077743451.1">
    <property type="nucleotide sequence ID" value="NZ_AP022579.1"/>
</dbReference>
<dbReference type="EMBL" id="AP022579">
    <property type="protein sequence ID" value="BBX94007.1"/>
    <property type="molecule type" value="Genomic_DNA"/>
</dbReference>